<gene>
    <name evidence="3" type="primary">Andorra</name>
</gene>
<evidence type="ECO:0000313" key="2">
    <source>
        <dbReference type="Proteomes" id="UP001652661"/>
    </source>
</evidence>
<sequence>MPLFRLLFCQEQMARDLYENWLIIFIGMFVRWNRLHQLELPWASAQPFLDGSDYRLAEVFFGCGLLAFLLPFRCYWVRRCRHRFQLMMLATEVVILLRIVEFNDNVVWQPFLAIYRDMFEVVGRSDYRIFGYVPGLAAWLADGRAYESFQLLVSFGFFVAGFNIAAEGWIRTVDLLLLGNEPKNPGTVWRRHYRQFKSQGRCFISSPPKPRPDLLMYRRLCRACIQEAAMTFDADL</sequence>
<dbReference type="AlphaFoldDB" id="A0A6P4I268"/>
<feature type="transmembrane region" description="Helical" evidence="1">
    <location>
        <begin position="54"/>
        <end position="72"/>
    </location>
</feature>
<feature type="transmembrane region" description="Helical" evidence="1">
    <location>
        <begin position="149"/>
        <end position="170"/>
    </location>
</feature>
<evidence type="ECO:0000256" key="1">
    <source>
        <dbReference type="SAM" id="Phobius"/>
    </source>
</evidence>
<organism evidence="2 3">
    <name type="scientific">Drosophila kikkawai</name>
    <name type="common">Fruit fly</name>
    <dbReference type="NCBI Taxonomy" id="30033"/>
    <lineage>
        <taxon>Eukaryota</taxon>
        <taxon>Metazoa</taxon>
        <taxon>Ecdysozoa</taxon>
        <taxon>Arthropoda</taxon>
        <taxon>Hexapoda</taxon>
        <taxon>Insecta</taxon>
        <taxon>Pterygota</taxon>
        <taxon>Neoptera</taxon>
        <taxon>Endopterygota</taxon>
        <taxon>Diptera</taxon>
        <taxon>Brachycera</taxon>
        <taxon>Muscomorpha</taxon>
        <taxon>Ephydroidea</taxon>
        <taxon>Drosophilidae</taxon>
        <taxon>Drosophila</taxon>
        <taxon>Sophophora</taxon>
    </lineage>
</organism>
<keyword evidence="1" id="KW-1133">Transmembrane helix</keyword>
<dbReference type="OrthoDB" id="7848660at2759"/>
<keyword evidence="2" id="KW-1185">Reference proteome</keyword>
<dbReference type="RefSeq" id="XP_017018034.1">
    <property type="nucleotide sequence ID" value="XM_017162545.3"/>
</dbReference>
<name>A0A6P4I268_DROKI</name>
<accession>A0A6P4I268</accession>
<keyword evidence="1" id="KW-0472">Membrane</keyword>
<evidence type="ECO:0000313" key="3">
    <source>
        <dbReference type="RefSeq" id="XP_017018034.1"/>
    </source>
</evidence>
<feature type="transmembrane region" description="Helical" evidence="1">
    <location>
        <begin position="17"/>
        <end position="34"/>
    </location>
</feature>
<dbReference type="Proteomes" id="UP001652661">
    <property type="component" value="Chromosome X"/>
</dbReference>
<reference evidence="3" key="1">
    <citation type="submission" date="2025-08" db="UniProtKB">
        <authorList>
            <consortium name="RefSeq"/>
        </authorList>
    </citation>
    <scope>IDENTIFICATION</scope>
    <source>
        <strain evidence="3">14028-0561.14</strain>
        <tissue evidence="3">Whole fly</tissue>
    </source>
</reference>
<proteinExistence type="predicted"/>
<dbReference type="OMA" id="LQWNQWH"/>
<keyword evidence="1" id="KW-0812">Transmembrane</keyword>
<protein>
    <submittedName>
        <fullName evidence="3">Uncharacterized protein Andorra</fullName>
    </submittedName>
</protein>